<dbReference type="Proteomes" id="UP001353858">
    <property type="component" value="Unassembled WGS sequence"/>
</dbReference>
<evidence type="ECO:0000313" key="1">
    <source>
        <dbReference type="EMBL" id="KAK4882523.1"/>
    </source>
</evidence>
<reference evidence="2" key="1">
    <citation type="submission" date="2023-01" db="EMBL/GenBank/DDBJ databases">
        <title>Key to firefly adult light organ development and bioluminescence: homeobox transcription factors regulate luciferase expression and transportation to peroxisome.</title>
        <authorList>
            <person name="Fu X."/>
        </authorList>
    </citation>
    <scope>NUCLEOTIDE SEQUENCE [LARGE SCALE GENOMIC DNA]</scope>
</reference>
<sequence>MNKSLEIFSDSDCVMLEPHHDNIQGQHKGKDLEMLKNLYQEEEEDFSANLLDGHSQASEDSETEILKLEDIEKKFSLQRH</sequence>
<name>A0AAN7SPZ5_9COLE</name>
<evidence type="ECO:0000313" key="2">
    <source>
        <dbReference type="Proteomes" id="UP001353858"/>
    </source>
</evidence>
<organism evidence="1 2">
    <name type="scientific">Aquatica leii</name>
    <dbReference type="NCBI Taxonomy" id="1421715"/>
    <lineage>
        <taxon>Eukaryota</taxon>
        <taxon>Metazoa</taxon>
        <taxon>Ecdysozoa</taxon>
        <taxon>Arthropoda</taxon>
        <taxon>Hexapoda</taxon>
        <taxon>Insecta</taxon>
        <taxon>Pterygota</taxon>
        <taxon>Neoptera</taxon>
        <taxon>Endopterygota</taxon>
        <taxon>Coleoptera</taxon>
        <taxon>Polyphaga</taxon>
        <taxon>Elateriformia</taxon>
        <taxon>Elateroidea</taxon>
        <taxon>Lampyridae</taxon>
        <taxon>Luciolinae</taxon>
        <taxon>Aquatica</taxon>
    </lineage>
</organism>
<proteinExistence type="predicted"/>
<keyword evidence="2" id="KW-1185">Reference proteome</keyword>
<dbReference type="EMBL" id="JARPUR010000002">
    <property type="protein sequence ID" value="KAK4882523.1"/>
    <property type="molecule type" value="Genomic_DNA"/>
</dbReference>
<gene>
    <name evidence="1" type="ORF">RN001_005842</name>
</gene>
<protein>
    <submittedName>
        <fullName evidence="1">Uncharacterized protein</fullName>
    </submittedName>
</protein>
<comment type="caution">
    <text evidence="1">The sequence shown here is derived from an EMBL/GenBank/DDBJ whole genome shotgun (WGS) entry which is preliminary data.</text>
</comment>
<dbReference type="AlphaFoldDB" id="A0AAN7SPZ5"/>
<accession>A0AAN7SPZ5</accession>